<dbReference type="EMBL" id="SNRW01000966">
    <property type="protein sequence ID" value="KAA6398394.1"/>
    <property type="molecule type" value="Genomic_DNA"/>
</dbReference>
<organism evidence="1 2">
    <name type="scientific">Streblomastix strix</name>
    <dbReference type="NCBI Taxonomy" id="222440"/>
    <lineage>
        <taxon>Eukaryota</taxon>
        <taxon>Metamonada</taxon>
        <taxon>Preaxostyla</taxon>
        <taxon>Oxymonadida</taxon>
        <taxon>Streblomastigidae</taxon>
        <taxon>Streblomastix</taxon>
    </lineage>
</organism>
<proteinExistence type="predicted"/>
<protein>
    <submittedName>
        <fullName evidence="1">Uncharacterized protein</fullName>
    </submittedName>
</protein>
<evidence type="ECO:0000313" key="2">
    <source>
        <dbReference type="Proteomes" id="UP000324800"/>
    </source>
</evidence>
<dbReference type="AlphaFoldDB" id="A0A5J4WTN7"/>
<comment type="caution">
    <text evidence="1">The sequence shown here is derived from an EMBL/GenBank/DDBJ whole genome shotgun (WGS) entry which is preliminary data.</text>
</comment>
<reference evidence="1 2" key="1">
    <citation type="submission" date="2019-03" db="EMBL/GenBank/DDBJ databases">
        <title>Single cell metagenomics reveals metabolic interactions within the superorganism composed of flagellate Streblomastix strix and complex community of Bacteroidetes bacteria on its surface.</title>
        <authorList>
            <person name="Treitli S.C."/>
            <person name="Kolisko M."/>
            <person name="Husnik F."/>
            <person name="Keeling P."/>
            <person name="Hampl V."/>
        </authorList>
    </citation>
    <scope>NUCLEOTIDE SEQUENCE [LARGE SCALE GENOMIC DNA]</scope>
    <source>
        <strain evidence="1">ST1C</strain>
    </source>
</reference>
<gene>
    <name evidence="1" type="ORF">EZS28_006078</name>
</gene>
<sequence>MRDELMLTVTRYITSDKSHSSDEDAEKINKDESSNITQLSRILQSDDETDNPSEEFIHLKRSGIITLRKLSELPPAVSNELQSKILMKIIPQTRFDITFGQQVIPNKLIDDFQEDQIIILDEESVLVKNLNGIQDQFKKEQRDIPNITNLISTLVLTFLQTSIASLNVQLSKNKNNSKSTHQKDNIHSSETKIQTGYDFGMSQFLRLCEEFIDTVSALIRFGVSDPTHQGKLLCMKMAYGLIIRFENNGNSIIDLLTKNSNEINEVNNMNNIEHSSSKLIPSEAVHTLVKCVIDAITLEPSSNLTSSKSLSSLPQEINDITQHRRNISQFIGEGKIETKQEESDYSWIVTDSAIIGGSSNHIIPLPTFPQKQIPNDVQRVVLMCIQALTLNHSQNVFNQLLEQTQERRNQANLAFQQIVFEACGQENSSQQQPMDDIDLIQQIVFSIRTNCAHNLMKFLLNTIKDPNQYEVKQTREKEIYRPLYKPHAAIQALNAIFKMPQRKLKIESKIVSNKKKLNKNKEIKSIDLEILQNKQENNNEQKKLTSDDIEDYIVSIDPLKSEGSEIYQALSNLRLNDSSPSFIYMYIPVVATTLLAHIGVLHVCDNEVDNQFNGGINGHLMFVCAALKNIFQYIGLVTQKQLVFSSQALSAAKSGINLRKDQQQAQKEEIIANQQQQKAIDEIKRLGIPPINLWNAVADKKHFASSAVQSASRLVVLILSSYRQLDSDNDLDELINTGYKAVQILLTSWKGESALRIDSDRIVRQGTYFCFRKLLPLLITTQIHPQQSEFNLCLSTQFQSDLHLSSNDAKIIQDDLYKTIAQYFSKDIPEIMVNTFIPTLTHILGKNSSTQIQQSQPSELHYSPTMQLTSNVKIQSCLLLGSFLREVPNELKGSKAEQKQMSQQSQQYSIQNQTSESNFEILDDGLETDLLQRQASLEHQRRQLLMNAIRAIIGLLNDDSKHVKASASRALGWL</sequence>
<name>A0A5J4WTN7_9EUKA</name>
<accession>A0A5J4WTN7</accession>
<evidence type="ECO:0000313" key="1">
    <source>
        <dbReference type="EMBL" id="KAA6398394.1"/>
    </source>
</evidence>
<dbReference type="Proteomes" id="UP000324800">
    <property type="component" value="Unassembled WGS sequence"/>
</dbReference>